<dbReference type="EMBL" id="DF973258">
    <property type="protein sequence ID" value="GAU22940.1"/>
    <property type="molecule type" value="Genomic_DNA"/>
</dbReference>
<evidence type="ECO:0000313" key="2">
    <source>
        <dbReference type="Proteomes" id="UP000242715"/>
    </source>
</evidence>
<gene>
    <name evidence="1" type="ORF">TSUD_326660</name>
</gene>
<evidence type="ECO:0000313" key="1">
    <source>
        <dbReference type="EMBL" id="GAU22940.1"/>
    </source>
</evidence>
<proteinExistence type="predicted"/>
<name>A0A2Z6MHU7_TRISU</name>
<sequence length="155" mass="17621">MLYCLLNLIGGSKIHRSIPSIPHRFLQTLTDSNSFNPSPIPIPSIPHRFRFHLQPQAQTQTRSIIFHFKLVFKLSDSVFRLQTCNRLQPQIQCSIFKLSIVSNLKLVQPSPQIRSTFNFNLHNPASASFNQAPNSFFTEIPSDSFNLLQNPCSIG</sequence>
<dbReference type="Proteomes" id="UP000242715">
    <property type="component" value="Unassembled WGS sequence"/>
</dbReference>
<keyword evidence="2" id="KW-1185">Reference proteome</keyword>
<protein>
    <submittedName>
        <fullName evidence="1">Uncharacterized protein</fullName>
    </submittedName>
</protein>
<organism evidence="1 2">
    <name type="scientific">Trifolium subterraneum</name>
    <name type="common">Subterranean clover</name>
    <dbReference type="NCBI Taxonomy" id="3900"/>
    <lineage>
        <taxon>Eukaryota</taxon>
        <taxon>Viridiplantae</taxon>
        <taxon>Streptophyta</taxon>
        <taxon>Embryophyta</taxon>
        <taxon>Tracheophyta</taxon>
        <taxon>Spermatophyta</taxon>
        <taxon>Magnoliopsida</taxon>
        <taxon>eudicotyledons</taxon>
        <taxon>Gunneridae</taxon>
        <taxon>Pentapetalae</taxon>
        <taxon>rosids</taxon>
        <taxon>fabids</taxon>
        <taxon>Fabales</taxon>
        <taxon>Fabaceae</taxon>
        <taxon>Papilionoideae</taxon>
        <taxon>50 kb inversion clade</taxon>
        <taxon>NPAAA clade</taxon>
        <taxon>Hologalegina</taxon>
        <taxon>IRL clade</taxon>
        <taxon>Trifolieae</taxon>
        <taxon>Trifolium</taxon>
    </lineage>
</organism>
<dbReference type="AlphaFoldDB" id="A0A2Z6MHU7"/>
<accession>A0A2Z6MHU7</accession>
<reference evidence="2" key="1">
    <citation type="journal article" date="2017" name="Front. Plant Sci.">
        <title>Climate Clever Clovers: New Paradigm to Reduce the Environmental Footprint of Ruminants by Breeding Low Methanogenic Forages Utilizing Haplotype Variation.</title>
        <authorList>
            <person name="Kaur P."/>
            <person name="Appels R."/>
            <person name="Bayer P.E."/>
            <person name="Keeble-Gagnere G."/>
            <person name="Wang J."/>
            <person name="Hirakawa H."/>
            <person name="Shirasawa K."/>
            <person name="Vercoe P."/>
            <person name="Stefanova K."/>
            <person name="Durmic Z."/>
            <person name="Nichols P."/>
            <person name="Revell C."/>
            <person name="Isobe S.N."/>
            <person name="Edwards D."/>
            <person name="Erskine W."/>
        </authorList>
    </citation>
    <scope>NUCLEOTIDE SEQUENCE [LARGE SCALE GENOMIC DNA]</scope>
    <source>
        <strain evidence="2">cv. Daliak</strain>
    </source>
</reference>